<accession>A0A977PLY4</accession>
<dbReference type="InterPro" id="IPR025874">
    <property type="entry name" value="DZR"/>
</dbReference>
<proteinExistence type="predicted"/>
<reference evidence="2" key="1">
    <citation type="submission" date="2013-11" db="EMBL/GenBank/DDBJ databases">
        <title>Comparative genomics of Ignicoccus.</title>
        <authorList>
            <person name="Podar M."/>
        </authorList>
    </citation>
    <scope>NUCLEOTIDE SEQUENCE</scope>
    <source>
        <strain evidence="2">DSM 13166</strain>
    </source>
</reference>
<gene>
    <name evidence="2" type="ORF">IPA_08220</name>
</gene>
<dbReference type="Proteomes" id="UP001063698">
    <property type="component" value="Chromosome"/>
</dbReference>
<protein>
    <recommendedName>
        <fullName evidence="1">DZANK-type domain-containing protein</fullName>
    </recommendedName>
</protein>
<evidence type="ECO:0000313" key="2">
    <source>
        <dbReference type="EMBL" id="UXD22785.1"/>
    </source>
</evidence>
<name>A0A977PLY4_9CREN</name>
<sequence>MSAQPAEDARLKSFVDSVANLRGISYVAASSEGLPYFIAGIEKENADYVSAVANSLYDRMSELTNKLGLGDTDSIKVFLNDTTRLYVFKYKDLVLVIKYDFALDRILEKFTEMLKAAKSVICYNCKTDLTFKIYRCPKCGSFNTYDSERCWSCGADLKLKTCPSCGKLILPDGSKPGFFTVLIYRLKSIFSK</sequence>
<organism evidence="2 3">
    <name type="scientific">Ignicoccus pacificus DSM 13166</name>
    <dbReference type="NCBI Taxonomy" id="940294"/>
    <lineage>
        <taxon>Archaea</taxon>
        <taxon>Thermoproteota</taxon>
        <taxon>Thermoprotei</taxon>
        <taxon>Desulfurococcales</taxon>
        <taxon>Desulfurococcaceae</taxon>
        <taxon>Ignicoccus</taxon>
    </lineage>
</organism>
<keyword evidence="3" id="KW-1185">Reference proteome</keyword>
<dbReference type="Pfam" id="PF12773">
    <property type="entry name" value="DZR"/>
    <property type="match status" value="1"/>
</dbReference>
<dbReference type="AlphaFoldDB" id="A0A977PLY4"/>
<evidence type="ECO:0000259" key="1">
    <source>
        <dbReference type="Pfam" id="PF12773"/>
    </source>
</evidence>
<feature type="domain" description="DZANK-type" evidence="1">
    <location>
        <begin position="136"/>
        <end position="169"/>
    </location>
</feature>
<dbReference type="SUPFAM" id="SSF144020">
    <property type="entry name" value="FdhE-like"/>
    <property type="match status" value="1"/>
</dbReference>
<dbReference type="InterPro" id="IPR024064">
    <property type="entry name" value="FdhE-like_sf"/>
</dbReference>
<dbReference type="EMBL" id="CP006868">
    <property type="protein sequence ID" value="UXD22785.1"/>
    <property type="molecule type" value="Genomic_DNA"/>
</dbReference>
<evidence type="ECO:0000313" key="3">
    <source>
        <dbReference type="Proteomes" id="UP001063698"/>
    </source>
</evidence>
<dbReference type="KEGG" id="ipc:IPA_08220"/>